<reference evidence="9 10" key="1">
    <citation type="submission" date="2023-07" db="EMBL/GenBank/DDBJ databases">
        <title>Genomic Encyclopedia of Type Strains, Phase IV (KMG-IV): sequencing the most valuable type-strain genomes for metagenomic binning, comparative biology and taxonomic classification.</title>
        <authorList>
            <person name="Goeker M."/>
        </authorList>
    </citation>
    <scope>NUCLEOTIDE SEQUENCE [LARGE SCALE GENOMIC DNA]</scope>
    <source>
        <strain evidence="9 10">DSM 22170</strain>
    </source>
</reference>
<keyword evidence="6 7" id="KW-0472">Membrane</keyword>
<feature type="transmembrane region" description="Helical" evidence="7">
    <location>
        <begin position="123"/>
        <end position="142"/>
    </location>
</feature>
<dbReference type="Proteomes" id="UP001185028">
    <property type="component" value="Unassembled WGS sequence"/>
</dbReference>
<evidence type="ECO:0000256" key="1">
    <source>
        <dbReference type="ARBA" id="ARBA00004651"/>
    </source>
</evidence>
<keyword evidence="5 7" id="KW-1133">Transmembrane helix</keyword>
<evidence type="ECO:0000256" key="3">
    <source>
        <dbReference type="ARBA" id="ARBA00022475"/>
    </source>
</evidence>
<name>A0ABU1IXQ0_9BACL</name>
<feature type="transmembrane region" description="Helical" evidence="7">
    <location>
        <begin position="174"/>
        <end position="195"/>
    </location>
</feature>
<comment type="subcellular location">
    <subcellularLocation>
        <location evidence="1">Cell membrane</location>
        <topology evidence="1">Multi-pass membrane protein</topology>
    </subcellularLocation>
</comment>
<comment type="caution">
    <text evidence="9">The sequence shown here is derived from an EMBL/GenBank/DDBJ whole genome shotgun (WGS) entry which is preliminary data.</text>
</comment>
<proteinExistence type="inferred from homology"/>
<feature type="domain" description="EamA" evidence="8">
    <location>
        <begin position="144"/>
        <end position="277"/>
    </location>
</feature>
<sequence length="308" mass="33479">MKQSRADLLIFTVTLCWGSSYLFMKMGMDSLSPYNLIALRFGLAFILTALIFFRQLRHLDWRTTGYGALLGLCLFGVFAFIMFGLQTTSTSNAGFLVSLTVIFVPILYWLLFRRALAGKQIVGVLLAVIGIGLLTLNGQLAIHPGDALCILAALCYAGYILITGAAARLTRSTLNLGIMQLGFAGLYGLIFSLIFETPTLPHTGDGWLAVLALSVVCSAFGFVVQPIAQKYTTPTRTGLIFSLEPVFAALFAYWFEHEMLSVKGYIGAGLVLAGVVVSEWKLGGGNKRKRRKRSAIVSVQEAQNASPL</sequence>
<evidence type="ECO:0000313" key="10">
    <source>
        <dbReference type="Proteomes" id="UP001185028"/>
    </source>
</evidence>
<dbReference type="RefSeq" id="WP_188776894.1">
    <property type="nucleotide sequence ID" value="NZ_BMMB01000008.1"/>
</dbReference>
<accession>A0ABU1IXQ0</accession>
<dbReference type="InterPro" id="IPR037185">
    <property type="entry name" value="EmrE-like"/>
</dbReference>
<feature type="transmembrane region" description="Helical" evidence="7">
    <location>
        <begin position="148"/>
        <end position="167"/>
    </location>
</feature>
<feature type="transmembrane region" description="Helical" evidence="7">
    <location>
        <begin position="262"/>
        <end position="283"/>
    </location>
</feature>
<keyword evidence="4 7" id="KW-0812">Transmembrane</keyword>
<protein>
    <submittedName>
        <fullName evidence="9">Drug/metabolite transporter (DMT)-like permease</fullName>
    </submittedName>
</protein>
<feature type="transmembrane region" description="Helical" evidence="7">
    <location>
        <begin position="91"/>
        <end position="111"/>
    </location>
</feature>
<evidence type="ECO:0000256" key="5">
    <source>
        <dbReference type="ARBA" id="ARBA00022989"/>
    </source>
</evidence>
<keyword evidence="3" id="KW-1003">Cell membrane</keyword>
<dbReference type="InterPro" id="IPR000620">
    <property type="entry name" value="EamA_dom"/>
</dbReference>
<evidence type="ECO:0000256" key="2">
    <source>
        <dbReference type="ARBA" id="ARBA00007362"/>
    </source>
</evidence>
<feature type="transmembrane region" description="Helical" evidence="7">
    <location>
        <begin position="36"/>
        <end position="53"/>
    </location>
</feature>
<feature type="transmembrane region" description="Helical" evidence="7">
    <location>
        <begin position="7"/>
        <end position="24"/>
    </location>
</feature>
<feature type="transmembrane region" description="Helical" evidence="7">
    <location>
        <begin position="239"/>
        <end position="256"/>
    </location>
</feature>
<dbReference type="Pfam" id="PF00892">
    <property type="entry name" value="EamA"/>
    <property type="match status" value="2"/>
</dbReference>
<feature type="domain" description="EamA" evidence="8">
    <location>
        <begin position="6"/>
        <end position="135"/>
    </location>
</feature>
<organism evidence="9 10">
    <name type="scientific">Paenibacillus hunanensis</name>
    <dbReference type="NCBI Taxonomy" id="539262"/>
    <lineage>
        <taxon>Bacteria</taxon>
        <taxon>Bacillati</taxon>
        <taxon>Bacillota</taxon>
        <taxon>Bacilli</taxon>
        <taxon>Bacillales</taxon>
        <taxon>Paenibacillaceae</taxon>
        <taxon>Paenibacillus</taxon>
    </lineage>
</organism>
<feature type="transmembrane region" description="Helical" evidence="7">
    <location>
        <begin position="207"/>
        <end position="227"/>
    </location>
</feature>
<dbReference type="InterPro" id="IPR051258">
    <property type="entry name" value="Diverse_Substrate_Transporter"/>
</dbReference>
<dbReference type="SUPFAM" id="SSF103481">
    <property type="entry name" value="Multidrug resistance efflux transporter EmrE"/>
    <property type="match status" value="2"/>
</dbReference>
<gene>
    <name evidence="9" type="ORF">JOC58_001584</name>
</gene>
<dbReference type="PANTHER" id="PTHR42920">
    <property type="entry name" value="OS03G0707200 PROTEIN-RELATED"/>
    <property type="match status" value="1"/>
</dbReference>
<evidence type="ECO:0000313" key="9">
    <source>
        <dbReference type="EMBL" id="MDR6243691.1"/>
    </source>
</evidence>
<evidence type="ECO:0000259" key="8">
    <source>
        <dbReference type="Pfam" id="PF00892"/>
    </source>
</evidence>
<feature type="transmembrane region" description="Helical" evidence="7">
    <location>
        <begin position="65"/>
        <end position="85"/>
    </location>
</feature>
<evidence type="ECO:0000256" key="4">
    <source>
        <dbReference type="ARBA" id="ARBA00022692"/>
    </source>
</evidence>
<dbReference type="EMBL" id="JAVDQH010000005">
    <property type="protein sequence ID" value="MDR6243691.1"/>
    <property type="molecule type" value="Genomic_DNA"/>
</dbReference>
<dbReference type="PANTHER" id="PTHR42920:SF5">
    <property type="entry name" value="EAMA DOMAIN-CONTAINING PROTEIN"/>
    <property type="match status" value="1"/>
</dbReference>
<evidence type="ECO:0000256" key="6">
    <source>
        <dbReference type="ARBA" id="ARBA00023136"/>
    </source>
</evidence>
<keyword evidence="10" id="KW-1185">Reference proteome</keyword>
<evidence type="ECO:0000256" key="7">
    <source>
        <dbReference type="SAM" id="Phobius"/>
    </source>
</evidence>
<comment type="similarity">
    <text evidence="2">Belongs to the EamA transporter family.</text>
</comment>